<feature type="domain" description="FAD-binding oxidoreductase/transferase type 4 C-terminal" evidence="3">
    <location>
        <begin position="4"/>
        <end position="86"/>
    </location>
</feature>
<keyword evidence="1" id="KW-0285">Flavoprotein</keyword>
<dbReference type="EMBL" id="BARV01044084">
    <property type="protein sequence ID" value="GAI68989.1"/>
    <property type="molecule type" value="Genomic_DNA"/>
</dbReference>
<name>X1SMI7_9ZZZZ</name>
<dbReference type="InterPro" id="IPR004113">
    <property type="entry name" value="FAD-bd_oxidored_4_C"/>
</dbReference>
<keyword evidence="2" id="KW-0274">FAD</keyword>
<reference evidence="4" key="1">
    <citation type="journal article" date="2014" name="Front. Microbiol.">
        <title>High frequency of phylogenetically diverse reductive dehalogenase-homologous genes in deep subseafloor sedimentary metagenomes.</title>
        <authorList>
            <person name="Kawai M."/>
            <person name="Futagami T."/>
            <person name="Toyoda A."/>
            <person name="Takaki Y."/>
            <person name="Nishi S."/>
            <person name="Hori S."/>
            <person name="Arai W."/>
            <person name="Tsubouchi T."/>
            <person name="Morono Y."/>
            <person name="Uchiyama I."/>
            <person name="Ito T."/>
            <person name="Fujiyama A."/>
            <person name="Inagaki F."/>
            <person name="Takami H."/>
        </authorList>
    </citation>
    <scope>NUCLEOTIDE SEQUENCE</scope>
    <source>
        <strain evidence="4">Expedition CK06-06</strain>
    </source>
</reference>
<sequence length="86" mass="9811">MIIVEADNEDEIHRISSRIGEICLNHGAVDVFLPGSERAKRNLLELREKFYSVIMHFGTPDIVDVVVPRSRIAEFIERVKGIASEY</sequence>
<accession>X1SMI7</accession>
<dbReference type="SUPFAM" id="SSF55103">
    <property type="entry name" value="FAD-linked oxidases, C-terminal domain"/>
    <property type="match status" value="1"/>
</dbReference>
<feature type="non-terminal residue" evidence="4">
    <location>
        <position position="86"/>
    </location>
</feature>
<dbReference type="Pfam" id="PF02913">
    <property type="entry name" value="FAD-oxidase_C"/>
    <property type="match status" value="1"/>
</dbReference>
<organism evidence="4">
    <name type="scientific">marine sediment metagenome</name>
    <dbReference type="NCBI Taxonomy" id="412755"/>
    <lineage>
        <taxon>unclassified sequences</taxon>
        <taxon>metagenomes</taxon>
        <taxon>ecological metagenomes</taxon>
    </lineage>
</organism>
<comment type="caution">
    <text evidence="4">The sequence shown here is derived from an EMBL/GenBank/DDBJ whole genome shotgun (WGS) entry which is preliminary data.</text>
</comment>
<evidence type="ECO:0000256" key="1">
    <source>
        <dbReference type="ARBA" id="ARBA00022630"/>
    </source>
</evidence>
<dbReference type="GO" id="GO:0003824">
    <property type="term" value="F:catalytic activity"/>
    <property type="evidence" value="ECO:0007669"/>
    <property type="project" value="InterPro"/>
</dbReference>
<dbReference type="AlphaFoldDB" id="X1SMI7"/>
<evidence type="ECO:0000256" key="2">
    <source>
        <dbReference type="ARBA" id="ARBA00022827"/>
    </source>
</evidence>
<protein>
    <recommendedName>
        <fullName evidence="3">FAD-binding oxidoreductase/transferase type 4 C-terminal domain-containing protein</fullName>
    </recommendedName>
</protein>
<dbReference type="GO" id="GO:0050660">
    <property type="term" value="F:flavin adenine dinucleotide binding"/>
    <property type="evidence" value="ECO:0007669"/>
    <property type="project" value="InterPro"/>
</dbReference>
<gene>
    <name evidence="4" type="ORF">S06H3_65455</name>
</gene>
<evidence type="ECO:0000313" key="4">
    <source>
        <dbReference type="EMBL" id="GAI68989.1"/>
    </source>
</evidence>
<proteinExistence type="predicted"/>
<dbReference type="InterPro" id="IPR016164">
    <property type="entry name" value="FAD-linked_Oxase-like_C"/>
</dbReference>
<evidence type="ECO:0000259" key="3">
    <source>
        <dbReference type="Pfam" id="PF02913"/>
    </source>
</evidence>